<dbReference type="GO" id="GO:0006308">
    <property type="term" value="P:DNA catabolic process"/>
    <property type="evidence" value="ECO:0007669"/>
    <property type="project" value="UniProtKB-UniRule"/>
</dbReference>
<accession>A0A0D6I526</accession>
<dbReference type="Pfam" id="PF13742">
    <property type="entry name" value="tRNA_anti_2"/>
    <property type="match status" value="1"/>
</dbReference>
<dbReference type="eggNOG" id="COG1570">
    <property type="taxonomic scope" value="Bacteria"/>
</dbReference>
<dbReference type="Proteomes" id="UP001141992">
    <property type="component" value="Unassembled WGS sequence"/>
</dbReference>
<keyword evidence="3 5" id="KW-0378">Hydrolase</keyword>
<dbReference type="GO" id="GO:0009318">
    <property type="term" value="C:exodeoxyribonuclease VII complex"/>
    <property type="evidence" value="ECO:0007669"/>
    <property type="project" value="UniProtKB-UniRule"/>
</dbReference>
<keyword evidence="4 5" id="KW-0269">Exonuclease</keyword>
<dbReference type="EC" id="3.1.11.6" evidence="5"/>
<dbReference type="RefSeq" id="WP_038503967.1">
    <property type="nucleotide sequence ID" value="NZ_CABIYZ010000004.1"/>
</dbReference>
<evidence type="ECO:0000256" key="2">
    <source>
        <dbReference type="ARBA" id="ARBA00022722"/>
    </source>
</evidence>
<comment type="catalytic activity">
    <reaction evidence="5 6">
        <text>Exonucleolytic cleavage in either 5'- to 3'- or 3'- to 5'-direction to yield nucleoside 5'-phosphates.</text>
        <dbReference type="EC" id="3.1.11.6"/>
    </reaction>
</comment>
<dbReference type="NCBIfam" id="TIGR00237">
    <property type="entry name" value="xseA"/>
    <property type="match status" value="1"/>
</dbReference>
<dbReference type="GO" id="GO:0008855">
    <property type="term" value="F:exodeoxyribonuclease VII activity"/>
    <property type="evidence" value="ECO:0007669"/>
    <property type="project" value="UniProtKB-UniRule"/>
</dbReference>
<evidence type="ECO:0000256" key="4">
    <source>
        <dbReference type="ARBA" id="ARBA00022839"/>
    </source>
</evidence>
<dbReference type="KEGG" id="axx:ERS451415_03927"/>
<evidence type="ECO:0000256" key="1">
    <source>
        <dbReference type="ARBA" id="ARBA00022490"/>
    </source>
</evidence>
<dbReference type="PANTHER" id="PTHR30008">
    <property type="entry name" value="EXODEOXYRIBONUCLEASE 7 LARGE SUBUNIT"/>
    <property type="match status" value="1"/>
</dbReference>
<evidence type="ECO:0000256" key="5">
    <source>
        <dbReference type="HAMAP-Rule" id="MF_00378"/>
    </source>
</evidence>
<comment type="subcellular location">
    <subcellularLocation>
        <location evidence="5 6">Cytoplasm</location>
    </subcellularLocation>
</comment>
<dbReference type="InterPro" id="IPR020579">
    <property type="entry name" value="Exonuc_VII_lsu_C"/>
</dbReference>
<dbReference type="GO" id="GO:0003676">
    <property type="term" value="F:nucleic acid binding"/>
    <property type="evidence" value="ECO:0007669"/>
    <property type="project" value="InterPro"/>
</dbReference>
<keyword evidence="1 5" id="KW-0963">Cytoplasm</keyword>
<protein>
    <recommendedName>
        <fullName evidence="5">Exodeoxyribonuclease 7 large subunit</fullName>
        <ecNumber evidence="5">3.1.11.6</ecNumber>
    </recommendedName>
    <alternativeName>
        <fullName evidence="5">Exodeoxyribonuclease VII large subunit</fullName>
        <shortName evidence="5">Exonuclease VII large subunit</shortName>
    </alternativeName>
</protein>
<evidence type="ECO:0000313" key="10">
    <source>
        <dbReference type="Proteomes" id="UP001141992"/>
    </source>
</evidence>
<comment type="subunit">
    <text evidence="5">Heterooligomer composed of large and small subunits.</text>
</comment>
<comment type="function">
    <text evidence="5">Bidirectionally degrades single-stranded DNA into large acid-insoluble oligonucleotides, which are then degraded further into small acid-soluble oligonucleotides.</text>
</comment>
<reference evidence="9" key="1">
    <citation type="submission" date="2022-12" db="EMBL/GenBank/DDBJ databases">
        <authorList>
            <person name="Voronina O.L."/>
            <person name="Kunda M.S."/>
            <person name="Ryzhova N."/>
            <person name="Aksenova E.I."/>
        </authorList>
    </citation>
    <scope>NUCLEOTIDE SEQUENCE</scope>
    <source>
        <strain evidence="9">SCCH136:Ach223948</strain>
    </source>
</reference>
<evidence type="ECO:0000256" key="6">
    <source>
        <dbReference type="RuleBase" id="RU004355"/>
    </source>
</evidence>
<evidence type="ECO:0000259" key="8">
    <source>
        <dbReference type="Pfam" id="PF13742"/>
    </source>
</evidence>
<gene>
    <name evidence="5 9" type="primary">xseA</name>
    <name evidence="9" type="ORF">O9570_09395</name>
</gene>
<dbReference type="EMBL" id="JAPZVI010000005">
    <property type="protein sequence ID" value="MCZ8401658.1"/>
    <property type="molecule type" value="Genomic_DNA"/>
</dbReference>
<evidence type="ECO:0000313" key="9">
    <source>
        <dbReference type="EMBL" id="MCZ8401658.1"/>
    </source>
</evidence>
<dbReference type="GO" id="GO:0005737">
    <property type="term" value="C:cytoplasm"/>
    <property type="evidence" value="ECO:0007669"/>
    <property type="project" value="UniProtKB-SubCell"/>
</dbReference>
<dbReference type="AlphaFoldDB" id="A0A0D6I526"/>
<name>A0A0D6I526_ALCXX</name>
<sequence length="454" mass="49367">MTIELAVTNNVFTRDILTVAQLNQAVGQLLERSIPALWVRGEISNFTQAASGHWYFTLKDSRAAVRAVMFRGRASAVGFVPRAGDQVEIRVRVSLYEPRGDYQLQVDAMRRAGIGNLYEAFLRLKEQLNAEGLFDPARKREPVPLPRAIGVVTSLHAAALRDVLSALARRAPQVPVIIYPAPVQGADAAGRLAAQIRLANARCEVDTLLLVRGGGSIEDLWSFNDEALAREIDASAITTISGVGHETDFTIADFVADVRAPTPTAAAELACVPRSELLGRVMYAAETLARGQQRRLERAAQRLDRAAAQLVSPAQRLEHQRERLNSLSYRLASAWAGPQARRGARVNLLAQRLAHRVPDVRRGAERLAAVTRQLGQAHARLLARRRDQLAAAGAQLRALDPGNTLARGYAIARDADGRIVRDAAGLAAGQGLDLSFAQGGARVEVKEVRETREP</sequence>
<feature type="domain" description="OB-fold nucleic acid binding" evidence="8">
    <location>
        <begin position="17"/>
        <end position="110"/>
    </location>
</feature>
<comment type="caution">
    <text evidence="9">The sequence shown here is derived from an EMBL/GenBank/DDBJ whole genome shotgun (WGS) entry which is preliminary data.</text>
</comment>
<dbReference type="InterPro" id="IPR025824">
    <property type="entry name" value="OB-fold_nuc-bd_dom"/>
</dbReference>
<evidence type="ECO:0000259" key="7">
    <source>
        <dbReference type="Pfam" id="PF02601"/>
    </source>
</evidence>
<evidence type="ECO:0000256" key="3">
    <source>
        <dbReference type="ARBA" id="ARBA00022801"/>
    </source>
</evidence>
<comment type="similarity">
    <text evidence="5 6">Belongs to the XseA family.</text>
</comment>
<organism evidence="9 10">
    <name type="scientific">Alcaligenes xylosoxydans xylosoxydans</name>
    <name type="common">Achromobacter xylosoxidans</name>
    <dbReference type="NCBI Taxonomy" id="85698"/>
    <lineage>
        <taxon>Bacteria</taxon>
        <taxon>Pseudomonadati</taxon>
        <taxon>Pseudomonadota</taxon>
        <taxon>Betaproteobacteria</taxon>
        <taxon>Burkholderiales</taxon>
        <taxon>Alcaligenaceae</taxon>
        <taxon>Achromobacter</taxon>
    </lineage>
</organism>
<dbReference type="HAMAP" id="MF_00378">
    <property type="entry name" value="Exonuc_7_L"/>
    <property type="match status" value="1"/>
</dbReference>
<keyword evidence="2 5" id="KW-0540">Nuclease</keyword>
<dbReference type="InterPro" id="IPR003753">
    <property type="entry name" value="Exonuc_VII_L"/>
</dbReference>
<dbReference type="PANTHER" id="PTHR30008:SF0">
    <property type="entry name" value="EXODEOXYRIBONUCLEASE 7 LARGE SUBUNIT"/>
    <property type="match status" value="1"/>
</dbReference>
<dbReference type="CDD" id="cd04489">
    <property type="entry name" value="ExoVII_LU_OBF"/>
    <property type="match status" value="1"/>
</dbReference>
<feature type="domain" description="Exonuclease VII large subunit C-terminal" evidence="7">
    <location>
        <begin position="133"/>
        <end position="443"/>
    </location>
</feature>
<dbReference type="Pfam" id="PF02601">
    <property type="entry name" value="Exonuc_VII_L"/>
    <property type="match status" value="1"/>
</dbReference>
<proteinExistence type="inferred from homology"/>